<evidence type="ECO:0000256" key="1">
    <source>
        <dbReference type="ARBA" id="ARBA00022729"/>
    </source>
</evidence>
<name>A0A816E440_9BILA</name>
<protein>
    <recommendedName>
        <fullName evidence="9">NHL repeat-containing protein</fullName>
    </recommendedName>
</protein>
<evidence type="ECO:0000256" key="2">
    <source>
        <dbReference type="ARBA" id="ARBA00022737"/>
    </source>
</evidence>
<evidence type="ECO:0000256" key="5">
    <source>
        <dbReference type="SAM" id="MobiDB-lite"/>
    </source>
</evidence>
<sequence length="389" mass="42270">MQNLIIYNVTILFFCLVFSVSVKISPCAKWNTNGVTIAGSGIAGNFSTQLALPHGIFIDKKTNTLYVADFGNKRVQQFPLNRPSTGGITAVSNVVDPNRIYVDDDDDDDDTGPTIYIAVFIGNRVEKWTKGATRGVQIGDECRSCSGVSVDREKNVYMSESDRHRVLKWSPRTNTTIIVAGKTDDRGSSSEQLSDPEAIYIDQTSGTLYVADSRNNRVQKWTKDSREGVTVAGSKTDSPGTDDGSLDDPGGVWVDEETNIVYVADTLNNRVVRWLPDSSKGDTIAGGFGSGNATNQFNTPNDLTFDSEGNLYVCDNWNHRVQMFHIIDNRPCTPTSTADTTLQVLCPSILPATTTPSPVVPDDGICTNATWNPNGVTVAGGNGEESYRL</sequence>
<feature type="signal peptide" evidence="6">
    <location>
        <begin position="1"/>
        <end position="19"/>
    </location>
</feature>
<evidence type="ECO:0000256" key="3">
    <source>
        <dbReference type="ARBA" id="ARBA00023180"/>
    </source>
</evidence>
<comment type="caution">
    <text evidence="7">The sequence shown here is derived from an EMBL/GenBank/DDBJ whole genome shotgun (WGS) entry which is preliminary data.</text>
</comment>
<dbReference type="EMBL" id="CAJNOL010009333">
    <property type="protein sequence ID" value="CAF1642637.1"/>
    <property type="molecule type" value="Genomic_DNA"/>
</dbReference>
<accession>A0A816E440</accession>
<feature type="region of interest" description="Disordered" evidence="5">
    <location>
        <begin position="222"/>
        <end position="251"/>
    </location>
</feature>
<dbReference type="PANTHER" id="PTHR10680:SF14">
    <property type="entry name" value="PEPTIDYL-GLYCINE ALPHA-AMIDATING MONOOXYGENASE"/>
    <property type="match status" value="1"/>
</dbReference>
<evidence type="ECO:0000256" key="4">
    <source>
        <dbReference type="PROSITE-ProRule" id="PRU00504"/>
    </source>
</evidence>
<reference evidence="7" key="1">
    <citation type="submission" date="2021-02" db="EMBL/GenBank/DDBJ databases">
        <authorList>
            <person name="Nowell W R."/>
        </authorList>
    </citation>
    <scope>NUCLEOTIDE SEQUENCE</scope>
</reference>
<evidence type="ECO:0000313" key="8">
    <source>
        <dbReference type="Proteomes" id="UP000663870"/>
    </source>
</evidence>
<keyword evidence="3" id="KW-0325">Glycoprotein</keyword>
<evidence type="ECO:0008006" key="9">
    <source>
        <dbReference type="Google" id="ProtNLM"/>
    </source>
</evidence>
<evidence type="ECO:0000256" key="6">
    <source>
        <dbReference type="SAM" id="SignalP"/>
    </source>
</evidence>
<dbReference type="AlphaFoldDB" id="A0A816E440"/>
<evidence type="ECO:0000313" key="7">
    <source>
        <dbReference type="EMBL" id="CAF1642637.1"/>
    </source>
</evidence>
<gene>
    <name evidence="7" type="ORF">JXQ802_LOCUS53423</name>
</gene>
<dbReference type="SUPFAM" id="SSF63825">
    <property type="entry name" value="YWTD domain"/>
    <property type="match status" value="1"/>
</dbReference>
<feature type="repeat" description="NHL" evidence="4">
    <location>
        <begin position="186"/>
        <end position="224"/>
    </location>
</feature>
<proteinExistence type="predicted"/>
<dbReference type="CDD" id="cd05819">
    <property type="entry name" value="NHL"/>
    <property type="match status" value="1"/>
</dbReference>
<feature type="non-terminal residue" evidence="7">
    <location>
        <position position="1"/>
    </location>
</feature>
<dbReference type="Pfam" id="PF01436">
    <property type="entry name" value="NHL"/>
    <property type="match status" value="3"/>
</dbReference>
<keyword evidence="2" id="KW-0677">Repeat</keyword>
<feature type="repeat" description="NHL" evidence="4">
    <location>
        <begin position="291"/>
        <end position="327"/>
    </location>
</feature>
<dbReference type="PROSITE" id="PS51125">
    <property type="entry name" value="NHL"/>
    <property type="match status" value="3"/>
</dbReference>
<dbReference type="Proteomes" id="UP000663870">
    <property type="component" value="Unassembled WGS sequence"/>
</dbReference>
<keyword evidence="1 6" id="KW-0732">Signal</keyword>
<keyword evidence="8" id="KW-1185">Reference proteome</keyword>
<dbReference type="Gene3D" id="2.120.10.30">
    <property type="entry name" value="TolB, C-terminal domain"/>
    <property type="match status" value="2"/>
</dbReference>
<dbReference type="InterPro" id="IPR001258">
    <property type="entry name" value="NHL_repeat"/>
</dbReference>
<organism evidence="7 8">
    <name type="scientific">Rotaria sordida</name>
    <dbReference type="NCBI Taxonomy" id="392033"/>
    <lineage>
        <taxon>Eukaryota</taxon>
        <taxon>Metazoa</taxon>
        <taxon>Spiralia</taxon>
        <taxon>Gnathifera</taxon>
        <taxon>Rotifera</taxon>
        <taxon>Eurotatoria</taxon>
        <taxon>Bdelloidea</taxon>
        <taxon>Philodinida</taxon>
        <taxon>Philodinidae</taxon>
        <taxon>Rotaria</taxon>
    </lineage>
</organism>
<dbReference type="PANTHER" id="PTHR10680">
    <property type="entry name" value="PEPTIDYL-GLYCINE ALPHA-AMIDATING MONOOXYGENASE"/>
    <property type="match status" value="1"/>
</dbReference>
<feature type="repeat" description="NHL" evidence="4">
    <location>
        <begin position="49"/>
        <end position="81"/>
    </location>
</feature>
<dbReference type="InterPro" id="IPR011042">
    <property type="entry name" value="6-blade_b-propeller_TolB-like"/>
</dbReference>
<feature type="chain" id="PRO_5032769440" description="NHL repeat-containing protein" evidence="6">
    <location>
        <begin position="20"/>
        <end position="389"/>
    </location>
</feature>